<protein>
    <submittedName>
        <fullName evidence="2">Uncharacterized protein</fullName>
    </submittedName>
</protein>
<keyword evidence="1" id="KW-0732">Signal</keyword>
<feature type="chain" id="PRO_5002867844" evidence="1">
    <location>
        <begin position="28"/>
        <end position="99"/>
    </location>
</feature>
<reference evidence="2 3" key="1">
    <citation type="journal article" date="2005" name="PLoS Biol.">
        <title>The genomes of Oryza sativa: a history of duplications.</title>
        <authorList>
            <person name="Yu J."/>
            <person name="Wang J."/>
            <person name="Lin W."/>
            <person name="Li S."/>
            <person name="Li H."/>
            <person name="Zhou J."/>
            <person name="Ni P."/>
            <person name="Dong W."/>
            <person name="Hu S."/>
            <person name="Zeng C."/>
            <person name="Zhang J."/>
            <person name="Zhang Y."/>
            <person name="Li R."/>
            <person name="Xu Z."/>
            <person name="Li S."/>
            <person name="Li X."/>
            <person name="Zheng H."/>
            <person name="Cong L."/>
            <person name="Lin L."/>
            <person name="Yin J."/>
            <person name="Geng J."/>
            <person name="Li G."/>
            <person name="Shi J."/>
            <person name="Liu J."/>
            <person name="Lv H."/>
            <person name="Li J."/>
            <person name="Wang J."/>
            <person name="Deng Y."/>
            <person name="Ran L."/>
            <person name="Shi X."/>
            <person name="Wang X."/>
            <person name="Wu Q."/>
            <person name="Li C."/>
            <person name="Ren X."/>
            <person name="Wang J."/>
            <person name="Wang X."/>
            <person name="Li D."/>
            <person name="Liu D."/>
            <person name="Zhang X."/>
            <person name="Ji Z."/>
            <person name="Zhao W."/>
            <person name="Sun Y."/>
            <person name="Zhang Z."/>
            <person name="Bao J."/>
            <person name="Han Y."/>
            <person name="Dong L."/>
            <person name="Ji J."/>
            <person name="Chen P."/>
            <person name="Wu S."/>
            <person name="Liu J."/>
            <person name="Xiao Y."/>
            <person name="Bu D."/>
            <person name="Tan J."/>
            <person name="Yang L."/>
            <person name="Ye C."/>
            <person name="Zhang J."/>
            <person name="Xu J."/>
            <person name="Zhou Y."/>
            <person name="Yu Y."/>
            <person name="Zhang B."/>
            <person name="Zhuang S."/>
            <person name="Wei H."/>
            <person name="Liu B."/>
            <person name="Lei M."/>
            <person name="Yu H."/>
            <person name="Li Y."/>
            <person name="Xu H."/>
            <person name="Wei S."/>
            <person name="He X."/>
            <person name="Fang L."/>
            <person name="Zhang Z."/>
            <person name="Zhang Y."/>
            <person name="Huang X."/>
            <person name="Su Z."/>
            <person name="Tong W."/>
            <person name="Li J."/>
            <person name="Tong Z."/>
            <person name="Li S."/>
            <person name="Ye J."/>
            <person name="Wang L."/>
            <person name="Fang L."/>
            <person name="Lei T."/>
            <person name="Chen C."/>
            <person name="Chen H."/>
            <person name="Xu Z."/>
            <person name="Li H."/>
            <person name="Huang H."/>
            <person name="Zhang F."/>
            <person name="Xu H."/>
            <person name="Li N."/>
            <person name="Zhao C."/>
            <person name="Li S."/>
            <person name="Dong L."/>
            <person name="Huang Y."/>
            <person name="Li L."/>
            <person name="Xi Y."/>
            <person name="Qi Q."/>
            <person name="Li W."/>
            <person name="Zhang B."/>
            <person name="Hu W."/>
            <person name="Zhang Y."/>
            <person name="Tian X."/>
            <person name="Jiao Y."/>
            <person name="Liang X."/>
            <person name="Jin J."/>
            <person name="Gao L."/>
            <person name="Zheng W."/>
            <person name="Hao B."/>
            <person name="Liu S."/>
            <person name="Wang W."/>
            <person name="Yuan L."/>
            <person name="Cao M."/>
            <person name="McDermott J."/>
            <person name="Samudrala R."/>
            <person name="Wang J."/>
            <person name="Wong G.K."/>
            <person name="Yang H."/>
        </authorList>
    </citation>
    <scope>NUCLEOTIDE SEQUENCE [LARGE SCALE GENOMIC DNA]</scope>
    <source>
        <strain evidence="3">cv. 93-11</strain>
    </source>
</reference>
<dbReference type="OMA" id="RENTLMG"/>
<evidence type="ECO:0000313" key="2">
    <source>
        <dbReference type="EMBL" id="EEC73340.1"/>
    </source>
</evidence>
<proteinExistence type="predicted"/>
<keyword evidence="3" id="KW-1185">Reference proteome</keyword>
<name>B8AJ30_ORYSI</name>
<dbReference type="EMBL" id="CM000127">
    <property type="protein sequence ID" value="EEC73340.1"/>
    <property type="molecule type" value="Genomic_DNA"/>
</dbReference>
<dbReference type="AlphaFoldDB" id="B8AJ30"/>
<organism evidence="2 3">
    <name type="scientific">Oryza sativa subsp. indica</name>
    <name type="common">Rice</name>
    <dbReference type="NCBI Taxonomy" id="39946"/>
    <lineage>
        <taxon>Eukaryota</taxon>
        <taxon>Viridiplantae</taxon>
        <taxon>Streptophyta</taxon>
        <taxon>Embryophyta</taxon>
        <taxon>Tracheophyta</taxon>
        <taxon>Spermatophyta</taxon>
        <taxon>Magnoliopsida</taxon>
        <taxon>Liliopsida</taxon>
        <taxon>Poales</taxon>
        <taxon>Poaceae</taxon>
        <taxon>BOP clade</taxon>
        <taxon>Oryzoideae</taxon>
        <taxon>Oryzeae</taxon>
        <taxon>Oryzinae</taxon>
        <taxon>Oryza</taxon>
        <taxon>Oryza sativa</taxon>
    </lineage>
</organism>
<feature type="signal peptide" evidence="1">
    <location>
        <begin position="1"/>
        <end position="27"/>
    </location>
</feature>
<dbReference type="Proteomes" id="UP000007015">
    <property type="component" value="Chromosome 2"/>
</dbReference>
<evidence type="ECO:0000313" key="3">
    <source>
        <dbReference type="Proteomes" id="UP000007015"/>
    </source>
</evidence>
<evidence type="ECO:0000256" key="1">
    <source>
        <dbReference type="SAM" id="SignalP"/>
    </source>
</evidence>
<dbReference type="Gramene" id="BGIOSGA008367-TA">
    <property type="protein sequence ID" value="BGIOSGA008367-PA"/>
    <property type="gene ID" value="BGIOSGA008367"/>
</dbReference>
<sequence length="99" mass="10854">MEGVKSLIMCALVLGLVLQQEKIHVEAKSCCPSPRQETSITHAVSRVAQGKPVLNSLRENTLMGAASHLTITSLFTLTRRNQMYLTSASWDVLLQCAAR</sequence>
<accession>B8AJ30</accession>
<gene>
    <name evidence="2" type="ORF">OsI_07544</name>
</gene>
<dbReference type="HOGENOM" id="CLU_2324478_0_0_1"/>